<sequence length="54" mass="5950">MYTGGVVVPPEPGTLVYRLRFKSEKHVVRIPILSQKMSADILALAKEAWPEAGV</sequence>
<feature type="non-terminal residue" evidence="1">
    <location>
        <position position="54"/>
    </location>
</feature>
<dbReference type="AlphaFoldDB" id="A0A9P5Z7V5"/>
<dbReference type="Proteomes" id="UP000807469">
    <property type="component" value="Unassembled WGS sequence"/>
</dbReference>
<reference evidence="1" key="1">
    <citation type="submission" date="2020-11" db="EMBL/GenBank/DDBJ databases">
        <authorList>
            <consortium name="DOE Joint Genome Institute"/>
            <person name="Ahrendt S."/>
            <person name="Riley R."/>
            <person name="Andreopoulos W."/>
            <person name="Labutti K."/>
            <person name="Pangilinan J."/>
            <person name="Ruiz-Duenas F.J."/>
            <person name="Barrasa J.M."/>
            <person name="Sanchez-Garcia M."/>
            <person name="Camarero S."/>
            <person name="Miyauchi S."/>
            <person name="Serrano A."/>
            <person name="Linde D."/>
            <person name="Babiker R."/>
            <person name="Drula E."/>
            <person name="Ayuso-Fernandez I."/>
            <person name="Pacheco R."/>
            <person name="Padilla G."/>
            <person name="Ferreira P."/>
            <person name="Barriuso J."/>
            <person name="Kellner H."/>
            <person name="Castanera R."/>
            <person name="Alfaro M."/>
            <person name="Ramirez L."/>
            <person name="Pisabarro A.G."/>
            <person name="Kuo A."/>
            <person name="Tritt A."/>
            <person name="Lipzen A."/>
            <person name="He G."/>
            <person name="Yan M."/>
            <person name="Ng V."/>
            <person name="Cullen D."/>
            <person name="Martin F."/>
            <person name="Rosso M.-N."/>
            <person name="Henrissat B."/>
            <person name="Hibbett D."/>
            <person name="Martinez A.T."/>
            <person name="Grigoriev I.V."/>
        </authorList>
    </citation>
    <scope>NUCLEOTIDE SEQUENCE</scope>
    <source>
        <strain evidence="1">CIRM-BRFM 674</strain>
    </source>
</reference>
<dbReference type="EMBL" id="MU155184">
    <property type="protein sequence ID" value="KAF9481051.1"/>
    <property type="molecule type" value="Genomic_DNA"/>
</dbReference>
<keyword evidence="2" id="KW-1185">Reference proteome</keyword>
<evidence type="ECO:0000313" key="1">
    <source>
        <dbReference type="EMBL" id="KAF9481051.1"/>
    </source>
</evidence>
<evidence type="ECO:0000313" key="2">
    <source>
        <dbReference type="Proteomes" id="UP000807469"/>
    </source>
</evidence>
<organism evidence="1 2">
    <name type="scientific">Pholiota conissans</name>
    <dbReference type="NCBI Taxonomy" id="109636"/>
    <lineage>
        <taxon>Eukaryota</taxon>
        <taxon>Fungi</taxon>
        <taxon>Dikarya</taxon>
        <taxon>Basidiomycota</taxon>
        <taxon>Agaricomycotina</taxon>
        <taxon>Agaricomycetes</taxon>
        <taxon>Agaricomycetidae</taxon>
        <taxon>Agaricales</taxon>
        <taxon>Agaricineae</taxon>
        <taxon>Strophariaceae</taxon>
        <taxon>Pholiota</taxon>
    </lineage>
</organism>
<comment type="caution">
    <text evidence="1">The sequence shown here is derived from an EMBL/GenBank/DDBJ whole genome shotgun (WGS) entry which is preliminary data.</text>
</comment>
<gene>
    <name evidence="1" type="ORF">BDN70DRAFT_876786</name>
</gene>
<protein>
    <submittedName>
        <fullName evidence="1">Uncharacterized protein</fullName>
    </submittedName>
</protein>
<name>A0A9P5Z7V5_9AGAR</name>
<proteinExistence type="predicted"/>
<accession>A0A9P5Z7V5</accession>